<dbReference type="PROSITE" id="PS00502">
    <property type="entry name" value="POLYGALACTURONASE"/>
    <property type="match status" value="1"/>
</dbReference>
<gene>
    <name evidence="11" type="ORF">M569_11211</name>
</gene>
<comment type="similarity">
    <text evidence="2 9">Belongs to the glycosyl hydrolase 28 family.</text>
</comment>
<dbReference type="Pfam" id="PF04398">
    <property type="entry name" value="DUF538"/>
    <property type="match status" value="1"/>
</dbReference>
<evidence type="ECO:0000256" key="9">
    <source>
        <dbReference type="RuleBase" id="RU361169"/>
    </source>
</evidence>
<dbReference type="EMBL" id="AUSU01005394">
    <property type="protein sequence ID" value="EPS63573.1"/>
    <property type="molecule type" value="Genomic_DNA"/>
</dbReference>
<dbReference type="FunFam" id="2.160.20.10:FF:000004">
    <property type="entry name" value="Pectin lyase-like superfamily protein"/>
    <property type="match status" value="1"/>
</dbReference>
<dbReference type="InterPro" id="IPR012334">
    <property type="entry name" value="Pectin_lyas_fold"/>
</dbReference>
<dbReference type="Pfam" id="PF00295">
    <property type="entry name" value="Glyco_hydro_28"/>
    <property type="match status" value="1"/>
</dbReference>
<dbReference type="SUPFAM" id="SSF141562">
    <property type="entry name" value="At5g01610-like"/>
    <property type="match status" value="1"/>
</dbReference>
<keyword evidence="4" id="KW-0964">Secreted</keyword>
<reference evidence="11 12" key="1">
    <citation type="journal article" date="2013" name="BMC Genomics">
        <title>The miniature genome of a carnivorous plant Genlisea aurea contains a low number of genes and short non-coding sequences.</title>
        <authorList>
            <person name="Leushkin E.V."/>
            <person name="Sutormin R.A."/>
            <person name="Nabieva E.R."/>
            <person name="Penin A.A."/>
            <person name="Kondrashov A.S."/>
            <person name="Logacheva M.D."/>
        </authorList>
    </citation>
    <scope>NUCLEOTIDE SEQUENCE [LARGE SCALE GENOMIC DNA]</scope>
</reference>
<dbReference type="GO" id="GO:0005975">
    <property type="term" value="P:carbohydrate metabolic process"/>
    <property type="evidence" value="ECO:0007669"/>
    <property type="project" value="InterPro"/>
</dbReference>
<dbReference type="InterPro" id="IPR000743">
    <property type="entry name" value="Glyco_hydro_28"/>
</dbReference>
<evidence type="ECO:0000256" key="6">
    <source>
        <dbReference type="ARBA" id="ARBA00023295"/>
    </source>
</evidence>
<evidence type="ECO:0000256" key="8">
    <source>
        <dbReference type="PROSITE-ProRule" id="PRU10052"/>
    </source>
</evidence>
<dbReference type="SUPFAM" id="SSF51126">
    <property type="entry name" value="Pectin lyase-like"/>
    <property type="match status" value="1"/>
</dbReference>
<dbReference type="Gene3D" id="2.160.20.10">
    <property type="entry name" value="Single-stranded right-handed beta-helix, Pectin lyase-like"/>
    <property type="match status" value="1"/>
</dbReference>
<keyword evidence="7" id="KW-0961">Cell wall biogenesis/degradation</keyword>
<evidence type="ECO:0000256" key="2">
    <source>
        <dbReference type="ARBA" id="ARBA00008834"/>
    </source>
</evidence>
<dbReference type="GO" id="GO:0071555">
    <property type="term" value="P:cell wall organization"/>
    <property type="evidence" value="ECO:0007669"/>
    <property type="project" value="UniProtKB-KW"/>
</dbReference>
<keyword evidence="5 9" id="KW-0378">Hydrolase</keyword>
<dbReference type="InterPro" id="IPR006626">
    <property type="entry name" value="PbH1"/>
</dbReference>
<feature type="chain" id="PRO_5004562349" description="Polygalacturonase" evidence="10">
    <location>
        <begin position="19"/>
        <end position="574"/>
    </location>
</feature>
<protein>
    <recommendedName>
        <fullName evidence="13">Polygalacturonase</fullName>
    </recommendedName>
</protein>
<organism evidence="11 12">
    <name type="scientific">Genlisea aurea</name>
    <dbReference type="NCBI Taxonomy" id="192259"/>
    <lineage>
        <taxon>Eukaryota</taxon>
        <taxon>Viridiplantae</taxon>
        <taxon>Streptophyta</taxon>
        <taxon>Embryophyta</taxon>
        <taxon>Tracheophyta</taxon>
        <taxon>Spermatophyta</taxon>
        <taxon>Magnoliopsida</taxon>
        <taxon>eudicotyledons</taxon>
        <taxon>Gunneridae</taxon>
        <taxon>Pentapetalae</taxon>
        <taxon>asterids</taxon>
        <taxon>lamiids</taxon>
        <taxon>Lamiales</taxon>
        <taxon>Lentibulariaceae</taxon>
        <taxon>Genlisea</taxon>
    </lineage>
</organism>
<dbReference type="PANTHER" id="PTHR31375">
    <property type="match status" value="1"/>
</dbReference>
<evidence type="ECO:0000256" key="5">
    <source>
        <dbReference type="ARBA" id="ARBA00022801"/>
    </source>
</evidence>
<dbReference type="OrthoDB" id="187139at2759"/>
<evidence type="ECO:0008006" key="13">
    <source>
        <dbReference type="Google" id="ProtNLM"/>
    </source>
</evidence>
<sequence>MTPRFIFLLCFFAAGALSQRLIVSVTDYGAVADGRTDNQRAFLSAWRDACNSGGGGMVHVPRGGNYYVSQAVFEGPCRGEMSFRHEGYIIASSEYSGGDSWISFRLVNRLSISGSGTFDGNGASTWNRCRSSGCNFPPSSLKLDHVKDVSVKKIISVNSKAFHINIDKSRNVFIDGLTVIAPGDSPNTDGVHIGKSSYITVTNSRISTGDDCVSVGDGNSHVNISSIHCGPGHGISIGSLGRYGYEKDVHDISVSNCDLVETTNGLRIKTWAPSAVATTVSNVTFSDIRVKRVRNPVLIDQHYCPSDSCSHGDESMVQIRDVKFVGVRGSSADRVGVTIECSKDRPCQGIEFVGLHLTMEQGQSTMAYCSNANGQFVGRDQIPARCLRAMEKAVRKVGSLKSGTFWVSKKAKEEMSNISQDLTTLSNTVEEKAKWIFNKLKGKPAKSLSDLLLDHNLPPGLFPRNATSYDLDEARNKLVVYLPSPCEVCFSDSSSSVVRYSNRVKLTLGRGSLSDIQGMKTKVLAVWVTVTSIHVEGTKSSDKVWFAAAGAAVKKARPRDAFEIPRDGLRVDKF</sequence>
<dbReference type="InterPro" id="IPR011050">
    <property type="entry name" value="Pectin_lyase_fold/virulence"/>
</dbReference>
<keyword evidence="12" id="KW-1185">Reference proteome</keyword>
<comment type="subcellular location">
    <subcellularLocation>
        <location evidence="1">Secreted</location>
        <location evidence="1">Cell wall</location>
    </subcellularLocation>
</comment>
<dbReference type="Proteomes" id="UP000015453">
    <property type="component" value="Unassembled WGS sequence"/>
</dbReference>
<dbReference type="AlphaFoldDB" id="S8DL41"/>
<evidence type="ECO:0000256" key="3">
    <source>
        <dbReference type="ARBA" id="ARBA00022512"/>
    </source>
</evidence>
<dbReference type="InterPro" id="IPR036758">
    <property type="entry name" value="At5g01610-like"/>
</dbReference>
<evidence type="ECO:0000256" key="4">
    <source>
        <dbReference type="ARBA" id="ARBA00022525"/>
    </source>
</evidence>
<comment type="caution">
    <text evidence="11">The sequence shown here is derived from an EMBL/GenBank/DDBJ whole genome shotgun (WGS) entry which is preliminary data.</text>
</comment>
<dbReference type="InterPro" id="IPR007493">
    <property type="entry name" value="DUF538"/>
</dbReference>
<proteinExistence type="inferred from homology"/>
<dbReference type="SMART" id="SM00710">
    <property type="entry name" value="PbH1"/>
    <property type="match status" value="4"/>
</dbReference>
<evidence type="ECO:0000256" key="10">
    <source>
        <dbReference type="SAM" id="SignalP"/>
    </source>
</evidence>
<feature type="active site" evidence="8">
    <location>
        <position position="233"/>
    </location>
</feature>
<evidence type="ECO:0000256" key="1">
    <source>
        <dbReference type="ARBA" id="ARBA00004191"/>
    </source>
</evidence>
<accession>S8DL41</accession>
<keyword evidence="10" id="KW-0732">Signal</keyword>
<dbReference type="GO" id="GO:0004650">
    <property type="term" value="F:polygalacturonase activity"/>
    <property type="evidence" value="ECO:0007669"/>
    <property type="project" value="InterPro"/>
</dbReference>
<dbReference type="Gene3D" id="2.30.240.10">
    <property type="entry name" value="At5g01610-like"/>
    <property type="match status" value="1"/>
</dbReference>
<evidence type="ECO:0000256" key="7">
    <source>
        <dbReference type="ARBA" id="ARBA00023316"/>
    </source>
</evidence>
<keyword evidence="6 9" id="KW-0326">Glycosidase</keyword>
<keyword evidence="3" id="KW-0134">Cell wall</keyword>
<name>S8DL41_9LAMI</name>
<evidence type="ECO:0000313" key="12">
    <source>
        <dbReference type="Proteomes" id="UP000015453"/>
    </source>
</evidence>
<evidence type="ECO:0000313" key="11">
    <source>
        <dbReference type="EMBL" id="EPS63573.1"/>
    </source>
</evidence>
<feature type="signal peptide" evidence="10">
    <location>
        <begin position="1"/>
        <end position="18"/>
    </location>
</feature>